<feature type="domain" description="C2H2-type" evidence="10">
    <location>
        <begin position="580"/>
        <end position="599"/>
    </location>
</feature>
<reference evidence="11" key="2">
    <citation type="submission" date="2020-05" db="UniProtKB">
        <authorList>
            <consortium name="EnsemblMetazoa"/>
        </authorList>
    </citation>
    <scope>IDENTIFICATION</scope>
    <source>
        <strain evidence="11">ACHKN1017</strain>
    </source>
</reference>
<dbReference type="PANTHER" id="PTHR24388">
    <property type="entry name" value="ZINC FINGER PROTEIN"/>
    <property type="match status" value="1"/>
</dbReference>
<dbReference type="Proteomes" id="UP000075881">
    <property type="component" value="Unassembled WGS sequence"/>
</dbReference>
<dbReference type="FunFam" id="3.30.160.60:FF:000145">
    <property type="entry name" value="Zinc finger protein 574"/>
    <property type="match status" value="1"/>
</dbReference>
<evidence type="ECO:0000256" key="8">
    <source>
        <dbReference type="PROSITE-ProRule" id="PRU00042"/>
    </source>
</evidence>
<dbReference type="PROSITE" id="PS00028">
    <property type="entry name" value="ZINC_FINGER_C2H2_1"/>
    <property type="match status" value="4"/>
</dbReference>
<accession>A0A182K7F7</accession>
<evidence type="ECO:0000256" key="2">
    <source>
        <dbReference type="ARBA" id="ARBA00022723"/>
    </source>
</evidence>
<proteinExistence type="inferred from homology"/>
<evidence type="ECO:0000256" key="9">
    <source>
        <dbReference type="SAM" id="MobiDB-lite"/>
    </source>
</evidence>
<dbReference type="PROSITE" id="PS50157">
    <property type="entry name" value="ZINC_FINGER_C2H2_2"/>
    <property type="match status" value="5"/>
</dbReference>
<keyword evidence="12" id="KW-1185">Reference proteome</keyword>
<feature type="region of interest" description="Disordered" evidence="9">
    <location>
        <begin position="321"/>
        <end position="365"/>
    </location>
</feature>
<dbReference type="GO" id="GO:0005634">
    <property type="term" value="C:nucleus"/>
    <property type="evidence" value="ECO:0007669"/>
    <property type="project" value="UniProtKB-SubCell"/>
</dbReference>
<dbReference type="FunFam" id="3.30.160.60:FF:000446">
    <property type="entry name" value="Zinc finger protein"/>
    <property type="match status" value="1"/>
</dbReference>
<feature type="compositionally biased region" description="Polar residues" evidence="9">
    <location>
        <begin position="259"/>
        <end position="271"/>
    </location>
</feature>
<dbReference type="FunFam" id="3.30.160.60:FF:000110">
    <property type="entry name" value="Zinc finger protein-like"/>
    <property type="match status" value="1"/>
</dbReference>
<keyword evidence="6" id="KW-0539">Nucleus</keyword>
<feature type="domain" description="C2H2-type" evidence="10">
    <location>
        <begin position="494"/>
        <end position="523"/>
    </location>
</feature>
<feature type="domain" description="C2H2-type" evidence="10">
    <location>
        <begin position="524"/>
        <end position="551"/>
    </location>
</feature>
<sequence length="614" mass="69509">MLPLLIGNETFIVSMQDQRNVIDRRNWFLSHPSNPSNTTRINVPMEVEQSHTNISQTLLAQLLFELHAQGAAPNATPPSENFDSTQCKAFCFHYDKHTDTEDLPYYQNRDRLLAPSSERVVKHVHYYVESAVKSVATNTSTIGQQIETEEITDIEDLHEAATVCASVLNNANKTNMNSIMSRGRCVACHIEEPGMIAIYQHPRGVDRLWTYVTGIIVKSKDELCIPCYDELRIAHRFKEKCIHNNINRLGLGLPRRTASHTQQDTPTSDDSISAPLMTPEPLLAVRLGESSHVTTAQECLQIAAGNDVSSTGRLDIVIKSENLPEQEEPVQDAAADERHNDSVSLPNDSTAAHTERSGQAASPSLDVVKMELELSLDDIGLRAESLSDSLNDETEEGQEGDRSRTENVDPPVESGSVLECVPCEQMFHTRAALKQHQQLEHKKLRRDNTNAVKFRRVLSGKINALMCRYCYREFGEPEAKALHEKTHLSDPKPFQCSYDDCNRLFQNRSALNRHFYTHVIPKRFKCSVCPKRFHQQSSMVVHERLHRGDKPHICPQCGKGFTHVSNVKRHIRFHNGEKPYQCGKCPARFTTSTDLRRHMNSRRCMMMWALKAAK</sequence>
<comment type="similarity">
    <text evidence="7">Belongs to the snail C2H2-type zinc-finger protein family.</text>
</comment>
<evidence type="ECO:0000256" key="5">
    <source>
        <dbReference type="ARBA" id="ARBA00022833"/>
    </source>
</evidence>
<dbReference type="InterPro" id="IPR036236">
    <property type="entry name" value="Znf_C2H2_sf"/>
</dbReference>
<evidence type="ECO:0000256" key="3">
    <source>
        <dbReference type="ARBA" id="ARBA00022737"/>
    </source>
</evidence>
<dbReference type="SMART" id="SM00355">
    <property type="entry name" value="ZnF_C2H2"/>
    <property type="match status" value="6"/>
</dbReference>
<feature type="region of interest" description="Disordered" evidence="9">
    <location>
        <begin position="385"/>
        <end position="413"/>
    </location>
</feature>
<dbReference type="Gene3D" id="3.30.160.60">
    <property type="entry name" value="Classic Zinc Finger"/>
    <property type="match status" value="5"/>
</dbReference>
<dbReference type="GO" id="GO:0000981">
    <property type="term" value="F:DNA-binding transcription factor activity, RNA polymerase II-specific"/>
    <property type="evidence" value="ECO:0007669"/>
    <property type="project" value="TreeGrafter"/>
</dbReference>
<dbReference type="GO" id="GO:0008270">
    <property type="term" value="F:zinc ion binding"/>
    <property type="evidence" value="ECO:0007669"/>
    <property type="project" value="UniProtKB-KW"/>
</dbReference>
<evidence type="ECO:0000256" key="6">
    <source>
        <dbReference type="ARBA" id="ARBA00023242"/>
    </source>
</evidence>
<protein>
    <recommendedName>
        <fullName evidence="10">C2H2-type domain-containing protein</fullName>
    </recommendedName>
</protein>
<dbReference type="InterPro" id="IPR050527">
    <property type="entry name" value="Snail/Krueppel_Znf"/>
</dbReference>
<keyword evidence="3" id="KW-0677">Repeat</keyword>
<keyword evidence="4 8" id="KW-0863">Zinc-finger</keyword>
<name>A0A182K7F7_9DIPT</name>
<dbReference type="PANTHER" id="PTHR24388:SF53">
    <property type="entry name" value="CHORION TRANSCRIPTION FACTOR CF2-RELATED"/>
    <property type="match status" value="1"/>
</dbReference>
<evidence type="ECO:0000313" key="11">
    <source>
        <dbReference type="EnsemblMetazoa" id="ACHR006692-PA"/>
    </source>
</evidence>
<comment type="subcellular location">
    <subcellularLocation>
        <location evidence="1">Nucleus</location>
    </subcellularLocation>
</comment>
<feature type="domain" description="C2H2-type" evidence="10">
    <location>
        <begin position="418"/>
        <end position="446"/>
    </location>
</feature>
<dbReference type="GO" id="GO:0000978">
    <property type="term" value="F:RNA polymerase II cis-regulatory region sequence-specific DNA binding"/>
    <property type="evidence" value="ECO:0007669"/>
    <property type="project" value="TreeGrafter"/>
</dbReference>
<feature type="compositionally biased region" description="Polar residues" evidence="9">
    <location>
        <begin position="342"/>
        <end position="362"/>
    </location>
</feature>
<dbReference type="InterPro" id="IPR012934">
    <property type="entry name" value="Znf_AD"/>
</dbReference>
<keyword evidence="2" id="KW-0479">Metal-binding</keyword>
<dbReference type="VEuPathDB" id="VectorBase:ACHR006692"/>
<dbReference type="Pfam" id="PF00096">
    <property type="entry name" value="zf-C2H2"/>
    <property type="match status" value="3"/>
</dbReference>
<dbReference type="SMART" id="SM00868">
    <property type="entry name" value="zf-AD"/>
    <property type="match status" value="1"/>
</dbReference>
<feature type="region of interest" description="Disordered" evidence="9">
    <location>
        <begin position="254"/>
        <end position="275"/>
    </location>
</feature>
<dbReference type="AlphaFoldDB" id="A0A182K7F7"/>
<feature type="domain" description="C2H2-type" evidence="10">
    <location>
        <begin position="552"/>
        <end position="579"/>
    </location>
</feature>
<evidence type="ECO:0000313" key="12">
    <source>
        <dbReference type="Proteomes" id="UP000075881"/>
    </source>
</evidence>
<evidence type="ECO:0000256" key="4">
    <source>
        <dbReference type="ARBA" id="ARBA00022771"/>
    </source>
</evidence>
<dbReference type="InterPro" id="IPR013087">
    <property type="entry name" value="Znf_C2H2_type"/>
</dbReference>
<evidence type="ECO:0000256" key="7">
    <source>
        <dbReference type="ARBA" id="ARBA00037948"/>
    </source>
</evidence>
<dbReference type="STRING" id="43041.A0A182K7F7"/>
<dbReference type="SUPFAM" id="SSF57667">
    <property type="entry name" value="beta-beta-alpha zinc fingers"/>
    <property type="match status" value="3"/>
</dbReference>
<evidence type="ECO:0000259" key="10">
    <source>
        <dbReference type="PROSITE" id="PS50157"/>
    </source>
</evidence>
<keyword evidence="5" id="KW-0862">Zinc</keyword>
<reference evidence="12" key="1">
    <citation type="submission" date="2013-03" db="EMBL/GenBank/DDBJ databases">
        <title>The Genome Sequence of Anopheles christyi ACHKN1017.</title>
        <authorList>
            <consortium name="The Broad Institute Genomics Platform"/>
            <person name="Neafsey D.E."/>
            <person name="Besansky N."/>
            <person name="Walker B."/>
            <person name="Young S.K."/>
            <person name="Zeng Q."/>
            <person name="Gargeya S."/>
            <person name="Fitzgerald M."/>
            <person name="Haas B."/>
            <person name="Abouelleil A."/>
            <person name="Allen A.W."/>
            <person name="Alvarado L."/>
            <person name="Arachchi H.M."/>
            <person name="Berlin A.M."/>
            <person name="Chapman S.B."/>
            <person name="Gainer-Dewar J."/>
            <person name="Goldberg J."/>
            <person name="Griggs A."/>
            <person name="Gujja S."/>
            <person name="Hansen M."/>
            <person name="Howarth C."/>
            <person name="Imamovic A."/>
            <person name="Ireland A."/>
            <person name="Larimer J."/>
            <person name="McCowan C."/>
            <person name="Murphy C."/>
            <person name="Pearson M."/>
            <person name="Poon T.W."/>
            <person name="Priest M."/>
            <person name="Roberts A."/>
            <person name="Saif S."/>
            <person name="Shea T."/>
            <person name="Sisk P."/>
            <person name="Sykes S."/>
            <person name="Wortman J."/>
            <person name="Nusbaum C."/>
            <person name="Birren B."/>
        </authorList>
    </citation>
    <scope>NUCLEOTIDE SEQUENCE [LARGE SCALE GENOMIC DNA]</scope>
    <source>
        <strain evidence="12">ACHKN1017</strain>
    </source>
</reference>
<organism evidence="11 12">
    <name type="scientific">Anopheles christyi</name>
    <dbReference type="NCBI Taxonomy" id="43041"/>
    <lineage>
        <taxon>Eukaryota</taxon>
        <taxon>Metazoa</taxon>
        <taxon>Ecdysozoa</taxon>
        <taxon>Arthropoda</taxon>
        <taxon>Hexapoda</taxon>
        <taxon>Insecta</taxon>
        <taxon>Pterygota</taxon>
        <taxon>Neoptera</taxon>
        <taxon>Endopterygota</taxon>
        <taxon>Diptera</taxon>
        <taxon>Nematocera</taxon>
        <taxon>Culicoidea</taxon>
        <taxon>Culicidae</taxon>
        <taxon>Anophelinae</taxon>
        <taxon>Anopheles</taxon>
    </lineage>
</organism>
<dbReference type="EnsemblMetazoa" id="ACHR006692-RA">
    <property type="protein sequence ID" value="ACHR006692-PA"/>
    <property type="gene ID" value="ACHR006692"/>
</dbReference>
<evidence type="ECO:0000256" key="1">
    <source>
        <dbReference type="ARBA" id="ARBA00004123"/>
    </source>
</evidence>